<dbReference type="Gene3D" id="3.40.50.1820">
    <property type="entry name" value="alpha/beta hydrolase"/>
    <property type="match status" value="1"/>
</dbReference>
<feature type="active site" description="Nucleophile" evidence="5">
    <location>
        <position position="81"/>
    </location>
</feature>
<dbReference type="EMBL" id="AP012273">
    <property type="protein sequence ID" value="BAO44964.1"/>
    <property type="molecule type" value="Genomic_DNA"/>
</dbReference>
<dbReference type="GO" id="GO:0090499">
    <property type="term" value="F:pimelyl-[acyl-carrier protein] methyl ester esterase activity"/>
    <property type="evidence" value="ECO:0007669"/>
    <property type="project" value="UniProtKB-EC"/>
</dbReference>
<dbReference type="GO" id="GO:0009102">
    <property type="term" value="P:biotin biosynthetic process"/>
    <property type="evidence" value="ECO:0007669"/>
    <property type="project" value="UniProtKB-UniRule"/>
</dbReference>
<evidence type="ECO:0000313" key="7">
    <source>
        <dbReference type="EMBL" id="BAO44964.1"/>
    </source>
</evidence>
<sequence>MRLATQVSGQGPDLLLLHGWGMNLAVWQPLVETLEEEFRITVVELPGHGASSWDPGCRSLDHWTAAVLDAAPSRAIWCGWSLGGLIAQRAAALAPERFSALVGMATSPCFVTKPDWPWAMETSVLERFASELEADQVRTLRRFLALQVQGAENSRATLQLLRTEFEARPAARVPALRAGLDLLLGVDLRNLPEPTGVSMHWLLGGRDQLVPPALASHLPGRVRVIRGAGHAPFLSHQEECAGILREWAANV</sequence>
<dbReference type="RefSeq" id="WP_041068224.1">
    <property type="nucleotide sequence ID" value="NZ_AP012273.1"/>
</dbReference>
<evidence type="ECO:0000256" key="4">
    <source>
        <dbReference type="ARBA" id="ARBA00022801"/>
    </source>
</evidence>
<keyword evidence="3 5" id="KW-0093">Biotin biosynthesis</keyword>
<feature type="binding site" evidence="5">
    <location>
        <begin position="143"/>
        <end position="147"/>
    </location>
    <ligand>
        <name>substrate</name>
    </ligand>
</feature>
<feature type="binding site" evidence="5">
    <location>
        <position position="20"/>
    </location>
    <ligand>
        <name>substrate</name>
    </ligand>
</feature>
<name>A0A7U6JHY8_9GAMM</name>
<proteinExistence type="inferred from homology"/>
<dbReference type="NCBIfam" id="TIGR01738">
    <property type="entry name" value="bioH"/>
    <property type="match status" value="1"/>
</dbReference>
<gene>
    <name evidence="5" type="primary">bioH</name>
    <name evidence="7" type="ORF">TBH_C2050</name>
</gene>
<dbReference type="GO" id="GO:0005737">
    <property type="term" value="C:cytoplasm"/>
    <property type="evidence" value="ECO:0007669"/>
    <property type="project" value="UniProtKB-SubCell"/>
</dbReference>
<dbReference type="OrthoDB" id="9780744at2"/>
<comment type="catalytic activity">
    <reaction evidence="5">
        <text>6-carboxyhexanoyl-[ACP] methyl ester + H2O = 6-carboxyhexanoyl-[ACP] + methanol + H(+)</text>
        <dbReference type="Rhea" id="RHEA:42700"/>
        <dbReference type="Rhea" id="RHEA-COMP:9955"/>
        <dbReference type="Rhea" id="RHEA-COMP:10186"/>
        <dbReference type="ChEBI" id="CHEBI:15377"/>
        <dbReference type="ChEBI" id="CHEBI:15378"/>
        <dbReference type="ChEBI" id="CHEBI:17790"/>
        <dbReference type="ChEBI" id="CHEBI:78846"/>
        <dbReference type="ChEBI" id="CHEBI:82735"/>
        <dbReference type="EC" id="3.1.1.85"/>
    </reaction>
</comment>
<dbReference type="Proteomes" id="UP000031631">
    <property type="component" value="Chromosome"/>
</dbReference>
<evidence type="ECO:0000256" key="1">
    <source>
        <dbReference type="ARBA" id="ARBA00022487"/>
    </source>
</evidence>
<feature type="binding site" evidence="5">
    <location>
        <begin position="81"/>
        <end position="82"/>
    </location>
    <ligand>
        <name>substrate</name>
    </ligand>
</feature>
<keyword evidence="1 5" id="KW-0719">Serine esterase</keyword>
<reference evidence="7 8" key="1">
    <citation type="journal article" date="2014" name="PLoS ONE">
        <title>Physiological and genomic features of a novel sulfur-oxidizing gammaproteobacterium belonging to a previously uncultivated symbiotic lineage isolated from a hydrothermal vent.</title>
        <authorList>
            <person name="Nunoura T."/>
            <person name="Takaki Y."/>
            <person name="Kazama H."/>
            <person name="Kakuta J."/>
            <person name="Shimamura S."/>
            <person name="Makita H."/>
            <person name="Hirai M."/>
            <person name="Miyazaki M."/>
            <person name="Takai K."/>
        </authorList>
    </citation>
    <scope>NUCLEOTIDE SEQUENCE [LARGE SCALE GENOMIC DNA]</scope>
    <source>
        <strain evidence="7 8">Hiromi1</strain>
    </source>
</reference>
<dbReference type="AlphaFoldDB" id="A0A7U6JHY8"/>
<dbReference type="InterPro" id="IPR050266">
    <property type="entry name" value="AB_hydrolase_sf"/>
</dbReference>
<keyword evidence="4 5" id="KW-0378">Hydrolase</keyword>
<evidence type="ECO:0000256" key="3">
    <source>
        <dbReference type="ARBA" id="ARBA00022756"/>
    </source>
</evidence>
<dbReference type="GO" id="GO:0016020">
    <property type="term" value="C:membrane"/>
    <property type="evidence" value="ECO:0007669"/>
    <property type="project" value="TreeGrafter"/>
</dbReference>
<keyword evidence="8" id="KW-1185">Reference proteome</keyword>
<dbReference type="HAMAP" id="MF_01260">
    <property type="entry name" value="Carboxylester"/>
    <property type="match status" value="1"/>
</dbReference>
<keyword evidence="2 5" id="KW-0963">Cytoplasm</keyword>
<evidence type="ECO:0000256" key="5">
    <source>
        <dbReference type="HAMAP-Rule" id="MF_01260"/>
    </source>
</evidence>
<dbReference type="InterPro" id="IPR029058">
    <property type="entry name" value="AB_hydrolase_fold"/>
</dbReference>
<evidence type="ECO:0000256" key="2">
    <source>
        <dbReference type="ARBA" id="ARBA00022490"/>
    </source>
</evidence>
<comment type="function">
    <text evidence="5">The physiological role of BioH is to remove the methyl group introduced by BioC when the pimeloyl moiety is complete. It allows to synthesize pimeloyl-ACP via the fatty acid synthetic pathway through the hydrolysis of the ester bonds of pimeloyl-ACP esters.</text>
</comment>
<comment type="subcellular location">
    <subcellularLocation>
        <location evidence="5">Cytoplasm</location>
    </subcellularLocation>
</comment>
<dbReference type="InterPro" id="IPR010076">
    <property type="entry name" value="BioH"/>
</dbReference>
<feature type="active site" evidence="5">
    <location>
        <position position="230"/>
    </location>
</feature>
<dbReference type="UniPathway" id="UPA00078"/>
<dbReference type="KEGG" id="tbn:TBH_C2050"/>
<feature type="active site" evidence="5">
    <location>
        <position position="207"/>
    </location>
</feature>
<dbReference type="SUPFAM" id="SSF53474">
    <property type="entry name" value="alpha/beta-Hydrolases"/>
    <property type="match status" value="1"/>
</dbReference>
<dbReference type="Pfam" id="PF12697">
    <property type="entry name" value="Abhydrolase_6"/>
    <property type="match status" value="1"/>
</dbReference>
<feature type="domain" description="AB hydrolase-1" evidence="6">
    <location>
        <begin position="14"/>
        <end position="241"/>
    </location>
</feature>
<comment type="pathway">
    <text evidence="5">Cofactor biosynthesis; biotin biosynthesis.</text>
</comment>
<protein>
    <recommendedName>
        <fullName evidence="5">Pimeloyl-[acyl-carrier protein] methyl ester esterase</fullName>
        <ecNumber evidence="5">3.1.1.85</ecNumber>
    </recommendedName>
    <alternativeName>
        <fullName evidence="5">Biotin synthesis protein BioH</fullName>
    </alternativeName>
    <alternativeName>
        <fullName evidence="5">Carboxylesterase BioH</fullName>
    </alternativeName>
</protein>
<evidence type="ECO:0000313" key="8">
    <source>
        <dbReference type="Proteomes" id="UP000031631"/>
    </source>
</evidence>
<evidence type="ECO:0000259" key="6">
    <source>
        <dbReference type="Pfam" id="PF12697"/>
    </source>
</evidence>
<accession>A0A7U6JHY8</accession>
<organism evidence="7 8">
    <name type="scientific">Thiolapillus brandeum</name>
    <dbReference type="NCBI Taxonomy" id="1076588"/>
    <lineage>
        <taxon>Bacteria</taxon>
        <taxon>Pseudomonadati</taxon>
        <taxon>Pseudomonadota</taxon>
        <taxon>Gammaproteobacteria</taxon>
        <taxon>Chromatiales</taxon>
        <taxon>Sedimenticolaceae</taxon>
        <taxon>Thiolapillus</taxon>
    </lineage>
</organism>
<comment type="similarity">
    <text evidence="5">Belongs to the AB hydrolase superfamily. Carboxylesterase BioH family.</text>
</comment>
<dbReference type="PANTHER" id="PTHR43798:SF31">
    <property type="entry name" value="AB HYDROLASE SUPERFAMILY PROTEIN YCLE"/>
    <property type="match status" value="1"/>
</dbReference>
<dbReference type="EC" id="3.1.1.85" evidence="5"/>
<dbReference type="InterPro" id="IPR000073">
    <property type="entry name" value="AB_hydrolase_1"/>
</dbReference>
<dbReference type="PANTHER" id="PTHR43798">
    <property type="entry name" value="MONOACYLGLYCEROL LIPASE"/>
    <property type="match status" value="1"/>
</dbReference>
<feature type="binding site" evidence="5">
    <location>
        <position position="230"/>
    </location>
    <ligand>
        <name>substrate</name>
    </ligand>
</feature>
<comment type="subunit">
    <text evidence="5">Monomer.</text>
</comment>